<dbReference type="Gene3D" id="3.20.100.10">
    <property type="entry name" value="mRNA triphosphatase Cet1-like"/>
    <property type="match status" value="1"/>
</dbReference>
<evidence type="ECO:0000256" key="9">
    <source>
        <dbReference type="SAM" id="MobiDB-lite"/>
    </source>
</evidence>
<dbReference type="EMBL" id="CAJVRL010000054">
    <property type="protein sequence ID" value="CAG8953920.1"/>
    <property type="molecule type" value="Genomic_DNA"/>
</dbReference>
<feature type="compositionally biased region" description="Low complexity" evidence="9">
    <location>
        <begin position="252"/>
        <end position="268"/>
    </location>
</feature>
<feature type="compositionally biased region" description="Low complexity" evidence="9">
    <location>
        <begin position="88"/>
        <end position="101"/>
    </location>
</feature>
<accession>A0A9N9KTF6</accession>
<dbReference type="CDD" id="cd07470">
    <property type="entry name" value="CYTH-like_mRNA_RTPase"/>
    <property type="match status" value="1"/>
</dbReference>
<dbReference type="Proteomes" id="UP000696280">
    <property type="component" value="Unassembled WGS sequence"/>
</dbReference>
<dbReference type="PANTHER" id="PTHR28118:SF1">
    <property type="entry name" value="POLYNUCLEOTIDE 5'-TRIPHOSPHATASE CTL1-RELATED"/>
    <property type="match status" value="1"/>
</dbReference>
<feature type="compositionally biased region" description="Polar residues" evidence="9">
    <location>
        <begin position="291"/>
        <end position="301"/>
    </location>
</feature>
<dbReference type="InterPro" id="IPR040343">
    <property type="entry name" value="Cet1/Ctl1"/>
</dbReference>
<dbReference type="Pfam" id="PF02940">
    <property type="entry name" value="mRNA_triPase"/>
    <property type="match status" value="1"/>
</dbReference>
<comment type="cofactor">
    <cofactor evidence="1 8">
        <name>Mg(2+)</name>
        <dbReference type="ChEBI" id="CHEBI:18420"/>
    </cofactor>
</comment>
<dbReference type="GO" id="GO:0140818">
    <property type="term" value="F:mRNA 5'-triphosphate monophosphatase activity"/>
    <property type="evidence" value="ECO:0007669"/>
    <property type="project" value="UniProtKB-EC"/>
</dbReference>
<evidence type="ECO:0000256" key="5">
    <source>
        <dbReference type="ARBA" id="ARBA00022801"/>
    </source>
</evidence>
<feature type="compositionally biased region" description="Polar residues" evidence="9">
    <location>
        <begin position="35"/>
        <end position="47"/>
    </location>
</feature>
<dbReference type="InterPro" id="IPR033469">
    <property type="entry name" value="CYTH-like_dom_sf"/>
</dbReference>
<dbReference type="AlphaFoldDB" id="A0A9N9KTF6"/>
<dbReference type="InterPro" id="IPR004206">
    <property type="entry name" value="mRNA_triPase_Cet1"/>
</dbReference>
<evidence type="ECO:0000256" key="3">
    <source>
        <dbReference type="ARBA" id="ARBA00006345"/>
    </source>
</evidence>
<comment type="similarity">
    <text evidence="3 8">Belongs to the fungal TPase family.</text>
</comment>
<dbReference type="GO" id="GO:0006370">
    <property type="term" value="P:7-methylguanosine mRNA capping"/>
    <property type="evidence" value="ECO:0007669"/>
    <property type="project" value="UniProtKB-UniRule"/>
</dbReference>
<keyword evidence="12" id="KW-1185">Reference proteome</keyword>
<comment type="caution">
    <text evidence="11">The sequence shown here is derived from an EMBL/GenBank/DDBJ whole genome shotgun (WGS) entry which is preliminary data.</text>
</comment>
<protein>
    <recommendedName>
        <fullName evidence="8">mRNA-capping enzyme subunit beta</fullName>
        <ecNumber evidence="8">3.6.1.74</ecNumber>
    </recommendedName>
    <alternativeName>
        <fullName evidence="8">mRNA 5'-phosphatase</fullName>
    </alternativeName>
    <alternativeName>
        <fullName evidence="8">mRNA 5'-triphosphate monophosphatase</fullName>
    </alternativeName>
</protein>
<keyword evidence="6 8" id="KW-0539">Nucleus</keyword>
<evidence type="ECO:0000256" key="7">
    <source>
        <dbReference type="ARBA" id="ARBA00047740"/>
    </source>
</evidence>
<feature type="compositionally biased region" description="Polar residues" evidence="9">
    <location>
        <begin position="124"/>
        <end position="140"/>
    </location>
</feature>
<feature type="compositionally biased region" description="Basic and acidic residues" evidence="9">
    <location>
        <begin position="340"/>
        <end position="351"/>
    </location>
</feature>
<feature type="compositionally biased region" description="Low complexity" evidence="9">
    <location>
        <begin position="215"/>
        <end position="245"/>
    </location>
</feature>
<dbReference type="PANTHER" id="PTHR28118">
    <property type="entry name" value="POLYNUCLEOTIDE 5'-TRIPHOSPHATASE-RELATED"/>
    <property type="match status" value="1"/>
</dbReference>
<dbReference type="GO" id="GO:0004651">
    <property type="term" value="F:polynucleotide 5'-phosphatase activity"/>
    <property type="evidence" value="ECO:0007669"/>
    <property type="project" value="UniProtKB-UniRule"/>
</dbReference>
<feature type="compositionally biased region" description="Pro residues" evidence="9">
    <location>
        <begin position="102"/>
        <end position="111"/>
    </location>
</feature>
<comment type="function">
    <text evidence="8">First step of mRNA capping. Converts the 5'-triphosphate end of a nascent mRNA chain into a diphosphate end.</text>
</comment>
<evidence type="ECO:0000256" key="4">
    <source>
        <dbReference type="ARBA" id="ARBA00022664"/>
    </source>
</evidence>
<comment type="catalytic activity">
    <reaction evidence="7">
        <text>a 5'-end triphospho-ribonucleoside in mRNA + H2O = a 5'-end diphospho-ribonucleoside in mRNA + phosphate + H(+)</text>
        <dbReference type="Rhea" id="RHEA:67004"/>
        <dbReference type="Rhea" id="RHEA-COMP:17164"/>
        <dbReference type="Rhea" id="RHEA-COMP:17165"/>
        <dbReference type="ChEBI" id="CHEBI:15377"/>
        <dbReference type="ChEBI" id="CHEBI:15378"/>
        <dbReference type="ChEBI" id="CHEBI:43474"/>
        <dbReference type="ChEBI" id="CHEBI:167616"/>
        <dbReference type="ChEBI" id="CHEBI:167618"/>
        <dbReference type="EC" id="3.6.1.74"/>
    </reaction>
    <physiologicalReaction direction="left-to-right" evidence="7">
        <dbReference type="Rhea" id="RHEA:67005"/>
    </physiologicalReaction>
</comment>
<evidence type="ECO:0000313" key="11">
    <source>
        <dbReference type="EMBL" id="CAG8953920.1"/>
    </source>
</evidence>
<evidence type="ECO:0000256" key="6">
    <source>
        <dbReference type="ARBA" id="ARBA00023242"/>
    </source>
</evidence>
<comment type="subcellular location">
    <subcellularLocation>
        <location evidence="2 8">Nucleus</location>
    </subcellularLocation>
</comment>
<feature type="domain" description="mRNA triphosphatase Cet1-like" evidence="10">
    <location>
        <begin position="532"/>
        <end position="771"/>
    </location>
</feature>
<reference evidence="11" key="1">
    <citation type="submission" date="2021-07" db="EMBL/GenBank/DDBJ databases">
        <authorList>
            <person name="Durling M."/>
        </authorList>
    </citation>
    <scope>NUCLEOTIDE SEQUENCE</scope>
</reference>
<feature type="compositionally biased region" description="Polar residues" evidence="9">
    <location>
        <begin position="178"/>
        <end position="193"/>
    </location>
</feature>
<evidence type="ECO:0000256" key="2">
    <source>
        <dbReference type="ARBA" id="ARBA00004123"/>
    </source>
</evidence>
<keyword evidence="4 8" id="KW-0507">mRNA processing</keyword>
<evidence type="ECO:0000313" key="12">
    <source>
        <dbReference type="Proteomes" id="UP000696280"/>
    </source>
</evidence>
<feature type="compositionally biased region" description="Basic and acidic residues" evidence="9">
    <location>
        <begin position="400"/>
        <end position="412"/>
    </location>
</feature>
<evidence type="ECO:0000259" key="10">
    <source>
        <dbReference type="Pfam" id="PF02940"/>
    </source>
</evidence>
<dbReference type="GO" id="GO:0031533">
    <property type="term" value="C:mRNA capping enzyme complex"/>
    <property type="evidence" value="ECO:0007669"/>
    <property type="project" value="UniProtKB-UniRule"/>
</dbReference>
<name>A0A9N9KTF6_9HELO</name>
<feature type="compositionally biased region" description="Pro residues" evidence="9">
    <location>
        <begin position="372"/>
        <end position="388"/>
    </location>
</feature>
<dbReference type="OrthoDB" id="272147at2759"/>
<keyword evidence="5 8" id="KW-0378">Hydrolase</keyword>
<dbReference type="InterPro" id="IPR037009">
    <property type="entry name" value="mRNA_triPase_Cet1_sf"/>
</dbReference>
<comment type="subunit">
    <text evidence="8">Heterodimer. The mRNA-capping enzyme is composed of two separate chains alpha and beta, respectively a mRNA guanylyltransferase and an mRNA 5'-triphosphate monophosphatase.</text>
</comment>
<evidence type="ECO:0000256" key="1">
    <source>
        <dbReference type="ARBA" id="ARBA00001946"/>
    </source>
</evidence>
<proteinExistence type="inferred from homology"/>
<dbReference type="SUPFAM" id="SSF55154">
    <property type="entry name" value="CYTH-like phosphatases"/>
    <property type="match status" value="1"/>
</dbReference>
<keyword evidence="8" id="KW-0506">mRNA capping</keyword>
<dbReference type="EC" id="3.6.1.74" evidence="8"/>
<evidence type="ECO:0000256" key="8">
    <source>
        <dbReference type="RuleBase" id="RU367053"/>
    </source>
</evidence>
<feature type="region of interest" description="Disordered" evidence="9">
    <location>
        <begin position="1"/>
        <end position="442"/>
    </location>
</feature>
<feature type="compositionally biased region" description="Basic and acidic residues" evidence="9">
    <location>
        <begin position="13"/>
        <end position="27"/>
    </location>
</feature>
<sequence length="815" mass="90834">MDLRSIINTEAGEGERESQRERERERASAIPKQATPVTPNQPSSQQFRDFAHPHPHPHPHPAHPSPGSKHPHPHPSHEYLDRTQPGRPYTSSPSYPNNYSGRPPPPPPIQAPPHNDLRSPARFSAQSPYQQTPSSNTSQYPFPPAQTPQSPAQHHQYPASFQHRDSFSQSNPPPPHLQQHNSLGQQHGQVSPAPQTPPIGMPGAPHPYLQHQRSHSSVSASTPTPTSAHSQQPPYYPPQYSQDSPGGSGHFSHPQISQHQRHQSQQSQPGTPLGPPLTQRQSSGIFPQPSSPYQQRTHSQGSFSHFSHTSPAPPAPATLPRHPSTPSGGGFDSQRTSISEQRRSQSERERSLSVSPKTRLPSQTPSQAEIPFPQPMPLPIPQAQPPPIHQTSPSNGPTKRKMEDREPREEPRIQSQLDSKPLVNGDHRVPMPESNSPKLPPKKRIRYVEPPIWAQSVRNKAVFVAAKNKNLAKLNGGKQAEVPIPVKVETNGGRQPSPVVARTVFPSSKPDPTSILGPWETSLINERPVSGMTKAVSDYLYAEVVSRDDFGELSSRGVEIEIEAKLGQLIDKGTNQRYILPVISECVIPANPQITFKSSMTLPQHSHLNGFLNAQVQATAKGSRVPVTYRHRRETDKFYELPPQFQQRLPAALRERIRPNQSVSVRVTHDQKTDQVIAKIIKVRISNLDIYIPQHPLDCRISINFEWQYDGEIEEILSMGYREKERRSDRQKDRLGYIQGPYQIDLTQVTHDVLLNGVSRTEKEHELEIEVNTGAIREQGMRARDGAAHMYPTLVDGLLNNVIILSKEVPRAAGD</sequence>
<gene>
    <name evidence="11" type="ORF">HYFRA_00010881</name>
</gene>
<organism evidence="11 12">
    <name type="scientific">Hymenoscyphus fraxineus</name>
    <dbReference type="NCBI Taxonomy" id="746836"/>
    <lineage>
        <taxon>Eukaryota</taxon>
        <taxon>Fungi</taxon>
        <taxon>Dikarya</taxon>
        <taxon>Ascomycota</taxon>
        <taxon>Pezizomycotina</taxon>
        <taxon>Leotiomycetes</taxon>
        <taxon>Helotiales</taxon>
        <taxon>Helotiaceae</taxon>
        <taxon>Hymenoscyphus</taxon>
    </lineage>
</organism>